<dbReference type="EMBL" id="UOGF01000007">
    <property type="protein sequence ID" value="VAX26186.1"/>
    <property type="molecule type" value="Genomic_DNA"/>
</dbReference>
<gene>
    <name evidence="9" type="ORF">MNBD_NITROSPIRAE01-1188</name>
</gene>
<evidence type="ECO:0000256" key="1">
    <source>
        <dbReference type="ARBA" id="ARBA00004401"/>
    </source>
</evidence>
<evidence type="ECO:0000256" key="4">
    <source>
        <dbReference type="ARBA" id="ARBA00022692"/>
    </source>
</evidence>
<keyword evidence="7" id="KW-0131">Cell cycle</keyword>
<sequence length="98" mass="11531">MNKLTTALILIIPIVIVSFLSVWQRNDMIKIGYKTEILQKEKHALLRHRKELRVHVERLSALDRIEQIALNELGMKHAEPEQRVYITAQALETRFNED</sequence>
<dbReference type="InterPro" id="IPR011922">
    <property type="entry name" value="Cell_div_FtsL"/>
</dbReference>
<evidence type="ECO:0000256" key="6">
    <source>
        <dbReference type="ARBA" id="ARBA00023136"/>
    </source>
</evidence>
<keyword evidence="4 8" id="KW-0812">Transmembrane</keyword>
<keyword evidence="6 8" id="KW-0472">Membrane</keyword>
<evidence type="ECO:0000313" key="9">
    <source>
        <dbReference type="EMBL" id="VAX26186.1"/>
    </source>
</evidence>
<protein>
    <recommendedName>
        <fullName evidence="10">Cell division protein FtsL</fullName>
    </recommendedName>
</protein>
<feature type="transmembrane region" description="Helical" evidence="8">
    <location>
        <begin position="6"/>
        <end position="23"/>
    </location>
</feature>
<dbReference type="AlphaFoldDB" id="A0A3B1C6N8"/>
<comment type="subcellular location">
    <subcellularLocation>
        <location evidence="1">Cell membrane</location>
        <topology evidence="1">Single-pass type II membrane protein</topology>
    </subcellularLocation>
</comment>
<proteinExistence type="predicted"/>
<name>A0A3B1C6N8_9ZZZZ</name>
<accession>A0A3B1C6N8</accession>
<evidence type="ECO:0000256" key="7">
    <source>
        <dbReference type="ARBA" id="ARBA00023306"/>
    </source>
</evidence>
<dbReference type="GO" id="GO:0051301">
    <property type="term" value="P:cell division"/>
    <property type="evidence" value="ECO:0007669"/>
    <property type="project" value="UniProtKB-KW"/>
</dbReference>
<organism evidence="9">
    <name type="scientific">hydrothermal vent metagenome</name>
    <dbReference type="NCBI Taxonomy" id="652676"/>
    <lineage>
        <taxon>unclassified sequences</taxon>
        <taxon>metagenomes</taxon>
        <taxon>ecological metagenomes</taxon>
    </lineage>
</organism>
<dbReference type="GO" id="GO:0005886">
    <property type="term" value="C:plasma membrane"/>
    <property type="evidence" value="ECO:0007669"/>
    <property type="project" value="UniProtKB-SubCell"/>
</dbReference>
<dbReference type="Pfam" id="PF04999">
    <property type="entry name" value="FtsL"/>
    <property type="match status" value="1"/>
</dbReference>
<evidence type="ECO:0000256" key="5">
    <source>
        <dbReference type="ARBA" id="ARBA00022989"/>
    </source>
</evidence>
<evidence type="ECO:0000256" key="2">
    <source>
        <dbReference type="ARBA" id="ARBA00022475"/>
    </source>
</evidence>
<reference evidence="9" key="1">
    <citation type="submission" date="2018-06" db="EMBL/GenBank/DDBJ databases">
        <authorList>
            <person name="Zhirakovskaya E."/>
        </authorList>
    </citation>
    <scope>NUCLEOTIDE SEQUENCE</scope>
</reference>
<evidence type="ECO:0008006" key="10">
    <source>
        <dbReference type="Google" id="ProtNLM"/>
    </source>
</evidence>
<evidence type="ECO:0000256" key="3">
    <source>
        <dbReference type="ARBA" id="ARBA00022618"/>
    </source>
</evidence>
<keyword evidence="3" id="KW-0132">Cell division</keyword>
<evidence type="ECO:0000256" key="8">
    <source>
        <dbReference type="SAM" id="Phobius"/>
    </source>
</evidence>
<keyword evidence="5 8" id="KW-1133">Transmembrane helix</keyword>
<keyword evidence="2" id="KW-1003">Cell membrane</keyword>